<accession>A0A2J6PIP9</accession>
<keyword evidence="3" id="KW-1185">Reference proteome</keyword>
<reference evidence="2 3" key="1">
    <citation type="submission" date="2016-05" db="EMBL/GenBank/DDBJ databases">
        <title>A degradative enzymes factory behind the ericoid mycorrhizal symbiosis.</title>
        <authorList>
            <consortium name="DOE Joint Genome Institute"/>
            <person name="Martino E."/>
            <person name="Morin E."/>
            <person name="Grelet G."/>
            <person name="Kuo A."/>
            <person name="Kohler A."/>
            <person name="Daghino S."/>
            <person name="Barry K."/>
            <person name="Choi C."/>
            <person name="Cichocki N."/>
            <person name="Clum A."/>
            <person name="Copeland A."/>
            <person name="Hainaut M."/>
            <person name="Haridas S."/>
            <person name="Labutti K."/>
            <person name="Lindquist E."/>
            <person name="Lipzen A."/>
            <person name="Khouja H.-R."/>
            <person name="Murat C."/>
            <person name="Ohm R."/>
            <person name="Olson A."/>
            <person name="Spatafora J."/>
            <person name="Veneault-Fourrey C."/>
            <person name="Henrissat B."/>
            <person name="Grigoriev I."/>
            <person name="Martin F."/>
            <person name="Perotto S."/>
        </authorList>
    </citation>
    <scope>NUCLEOTIDE SEQUENCE [LARGE SCALE GENOMIC DNA]</scope>
    <source>
        <strain evidence="2 3">UAMH 7357</strain>
    </source>
</reference>
<sequence>MNANLLTRTRLSLKPISTALSIVYGLQRPLISLPMTSEFYLFPNLPTELRIQIWITILYASRTIKISDHPSLLAYICASRAPAILSTNRETRSVALTLQEQGAIQYLFASGRTRLFFNPELDTLYFGKPDHLSSNLFIGYCQPQDVLKFRRLALLDTKLSEMRVDFRRWQHVFKALAGLEELIIVFDGNVEVGLHCEMCKDKRRPIEDKCGWSVPIRGPWAAFDGDGRVHDAIQRGFRRGDGLWDWVGQAVHGGGGV</sequence>
<proteinExistence type="predicted"/>
<name>A0A2J6PIP9_9HELO</name>
<gene>
    <name evidence="2" type="ORF">NA56DRAFT_694414</name>
</gene>
<organism evidence="2 3">
    <name type="scientific">Hyaloscypha hepaticicola</name>
    <dbReference type="NCBI Taxonomy" id="2082293"/>
    <lineage>
        <taxon>Eukaryota</taxon>
        <taxon>Fungi</taxon>
        <taxon>Dikarya</taxon>
        <taxon>Ascomycota</taxon>
        <taxon>Pezizomycotina</taxon>
        <taxon>Leotiomycetes</taxon>
        <taxon>Helotiales</taxon>
        <taxon>Hyaloscyphaceae</taxon>
        <taxon>Hyaloscypha</taxon>
    </lineage>
</organism>
<dbReference type="Proteomes" id="UP000235672">
    <property type="component" value="Unassembled WGS sequence"/>
</dbReference>
<feature type="domain" description="2EXR" evidence="1">
    <location>
        <begin position="39"/>
        <end position="124"/>
    </location>
</feature>
<dbReference type="PANTHER" id="PTHR35910:SF6">
    <property type="entry name" value="2EXR DOMAIN-CONTAINING PROTEIN"/>
    <property type="match status" value="1"/>
</dbReference>
<evidence type="ECO:0000259" key="1">
    <source>
        <dbReference type="Pfam" id="PF20150"/>
    </source>
</evidence>
<dbReference type="EMBL" id="KZ613526">
    <property type="protein sequence ID" value="PMD13869.1"/>
    <property type="molecule type" value="Genomic_DNA"/>
</dbReference>
<dbReference type="PANTHER" id="PTHR35910">
    <property type="entry name" value="2EXR DOMAIN-CONTAINING PROTEIN"/>
    <property type="match status" value="1"/>
</dbReference>
<dbReference type="OrthoDB" id="3473305at2759"/>
<dbReference type="AlphaFoldDB" id="A0A2J6PIP9"/>
<protein>
    <recommendedName>
        <fullName evidence="1">2EXR domain-containing protein</fullName>
    </recommendedName>
</protein>
<evidence type="ECO:0000313" key="2">
    <source>
        <dbReference type="EMBL" id="PMD13869.1"/>
    </source>
</evidence>
<evidence type="ECO:0000313" key="3">
    <source>
        <dbReference type="Proteomes" id="UP000235672"/>
    </source>
</evidence>
<dbReference type="Pfam" id="PF20150">
    <property type="entry name" value="2EXR"/>
    <property type="match status" value="1"/>
</dbReference>
<dbReference type="InterPro" id="IPR045518">
    <property type="entry name" value="2EXR"/>
</dbReference>